<gene>
    <name evidence="1" type="ORF">U725_00539</name>
</gene>
<accession>A0A084AD37</accession>
<organism evidence="1 2">
    <name type="scientific">Lactococcus cremoris subsp. cremoris GE214</name>
    <dbReference type="NCBI Taxonomy" id="1415168"/>
    <lineage>
        <taxon>Bacteria</taxon>
        <taxon>Bacillati</taxon>
        <taxon>Bacillota</taxon>
        <taxon>Bacilli</taxon>
        <taxon>Lactobacillales</taxon>
        <taxon>Streptococcaceae</taxon>
        <taxon>Lactococcus</taxon>
        <taxon>Lactococcus cremoris subsp. cremoris</taxon>
    </lineage>
</organism>
<sequence>MSDKVIMVYTVNDASAFVFNQTLDNMKVIGKWQDDPDQLFKLGTTVFNGSHVVAIKVVKRGPLGTVPE</sequence>
<evidence type="ECO:0000313" key="2">
    <source>
        <dbReference type="Proteomes" id="UP000028401"/>
    </source>
</evidence>
<dbReference type="RefSeq" id="WP_042747810.1">
    <property type="nucleotide sequence ID" value="NZ_AZSI01000012.1"/>
</dbReference>
<evidence type="ECO:0000313" key="1">
    <source>
        <dbReference type="EMBL" id="KEY63216.1"/>
    </source>
</evidence>
<dbReference type="Proteomes" id="UP000028401">
    <property type="component" value="Unassembled WGS sequence"/>
</dbReference>
<proteinExistence type="predicted"/>
<protein>
    <submittedName>
        <fullName evidence="1">Uncharacterized protein</fullName>
    </submittedName>
</protein>
<dbReference type="AlphaFoldDB" id="A0A084AD37"/>
<comment type="caution">
    <text evidence="1">The sequence shown here is derived from an EMBL/GenBank/DDBJ whole genome shotgun (WGS) entry which is preliminary data.</text>
</comment>
<reference evidence="1 2" key="1">
    <citation type="submission" date="2014-06" db="EMBL/GenBank/DDBJ databases">
        <title>Draft genome sequence of the putrescine producing strain Lactococcus lactis subsp cremoris GE214.</title>
        <authorList>
            <person name="Ladero V."/>
            <person name="Linares D.M."/>
            <person name="del Rio B."/>
            <person name="Mayo B."/>
            <person name="Martin M.C."/>
            <person name="Fernandez M."/>
            <person name="Alvarez M.A."/>
        </authorList>
    </citation>
    <scope>NUCLEOTIDE SEQUENCE [LARGE SCALE GENOMIC DNA]</scope>
    <source>
        <strain evidence="1 2">GE214</strain>
    </source>
</reference>
<name>A0A084AD37_LACLC</name>
<dbReference type="EMBL" id="AZSI01000012">
    <property type="protein sequence ID" value="KEY63216.1"/>
    <property type="molecule type" value="Genomic_DNA"/>
</dbReference>
<dbReference type="PATRIC" id="fig|1415168.3.peg.568"/>